<accession>A0A8B7NDE8</accession>
<reference evidence="3" key="1">
    <citation type="submission" date="2025-08" db="UniProtKB">
        <authorList>
            <consortium name="RefSeq"/>
        </authorList>
    </citation>
    <scope>IDENTIFICATION</scope>
    <source>
        <tissue evidence="3">Whole organism</tissue>
    </source>
</reference>
<keyword evidence="2" id="KW-1185">Reference proteome</keyword>
<dbReference type="KEGG" id="hazt:108668882"/>
<sequence length="266" mass="28996">MDGRYARPAVIGAVLARCRALPGPGLHHVITHDCEEGNGKEEKFSPIPPSEDQIPTTAKEVEPIHPDQKLDEKLTQDTAMDVKMEAMDVDEVKNLTHDSTQENYNKNVDEKTVVPAVVCNAGVVKLLRFRPLVCSSTGICGRKNVEIGDIFIPKDGNCKKSREIDGNLKNSGKKSTEINEDFKNLQEERKDYQGSAGGGERDGEVTGGDGGGLVEAVAPGEEVLMMDTGSVALSARQDIRIRHELCCNDSLRQLLTVHSLPHQPAF</sequence>
<evidence type="ECO:0000313" key="3">
    <source>
        <dbReference type="RefSeq" id="XP_018011630.1"/>
    </source>
</evidence>
<dbReference type="RefSeq" id="XP_018011630.1">
    <property type="nucleotide sequence ID" value="XM_018156141.2"/>
</dbReference>
<gene>
    <name evidence="3" type="primary">LOC108668882</name>
</gene>
<protein>
    <submittedName>
        <fullName evidence="3">Uncharacterized protein LOC108668882</fullName>
    </submittedName>
</protein>
<organism evidence="2 3">
    <name type="scientific">Hyalella azteca</name>
    <name type="common">Amphipod</name>
    <dbReference type="NCBI Taxonomy" id="294128"/>
    <lineage>
        <taxon>Eukaryota</taxon>
        <taxon>Metazoa</taxon>
        <taxon>Ecdysozoa</taxon>
        <taxon>Arthropoda</taxon>
        <taxon>Crustacea</taxon>
        <taxon>Multicrustacea</taxon>
        <taxon>Malacostraca</taxon>
        <taxon>Eumalacostraca</taxon>
        <taxon>Peracarida</taxon>
        <taxon>Amphipoda</taxon>
        <taxon>Senticaudata</taxon>
        <taxon>Talitrida</taxon>
        <taxon>Talitroidea</taxon>
        <taxon>Hyalellidae</taxon>
        <taxon>Hyalella</taxon>
    </lineage>
</organism>
<evidence type="ECO:0000256" key="1">
    <source>
        <dbReference type="SAM" id="MobiDB-lite"/>
    </source>
</evidence>
<dbReference type="Proteomes" id="UP000694843">
    <property type="component" value="Unplaced"/>
</dbReference>
<dbReference type="GeneID" id="108668882"/>
<name>A0A8B7NDE8_HYAAZ</name>
<evidence type="ECO:0000313" key="2">
    <source>
        <dbReference type="Proteomes" id="UP000694843"/>
    </source>
</evidence>
<feature type="region of interest" description="Disordered" evidence="1">
    <location>
        <begin position="191"/>
        <end position="210"/>
    </location>
</feature>
<proteinExistence type="predicted"/>
<dbReference type="AlphaFoldDB" id="A0A8B7NDE8"/>